<dbReference type="InterPro" id="IPR036937">
    <property type="entry name" value="Adhesion_dom_fimbrial_sf"/>
</dbReference>
<dbReference type="AlphaFoldDB" id="A0A7V8IKN4"/>
<gene>
    <name evidence="2" type="ORF">OI69_04635</name>
</gene>
<proteinExistence type="predicted"/>
<dbReference type="GO" id="GO:0007155">
    <property type="term" value="P:cell adhesion"/>
    <property type="evidence" value="ECO:0007669"/>
    <property type="project" value="InterPro"/>
</dbReference>
<evidence type="ECO:0000256" key="1">
    <source>
        <dbReference type="SAM" id="SignalP"/>
    </source>
</evidence>
<organism evidence="2 3">
    <name type="scientific">Pectobacterium fontis</name>
    <dbReference type="NCBI Taxonomy" id="2558042"/>
    <lineage>
        <taxon>Bacteria</taxon>
        <taxon>Pseudomonadati</taxon>
        <taxon>Pseudomonadota</taxon>
        <taxon>Gammaproteobacteria</taxon>
        <taxon>Enterobacterales</taxon>
        <taxon>Pectobacteriaceae</taxon>
        <taxon>Pectobacterium</taxon>
    </lineage>
</organism>
<sequence length="344" mass="36602">MSWLIARKNRYSVFSIALLFGLTAFNASALECRLGNVTGAVADYEDIGTLKIPATLPVGSRLWTSKSYTRNLACWAYQSVRPEGELAYFYPNPEGKVISQGVGIGIIYNGQDLGVITNGGTTASRVSTGRWIAPGPGGSAPPAIPTMLNVTVQLYLEKTGNITDTSSGVDSLKVFQIDGEGGINNKPDSNYGLTLSGLHGIEIMQCSANINVSPDSYVDFGTVRAWTGSEANPLAQKEFYINVSTDGGEDCGEGFNLDINFDASSRGNSLVGIDGMNMGNGATLKIEDTLSGNNVVFNQFIELVNGLTASSGVIERSYTARLYAAGPAVTGDTEKNIILRFNYH</sequence>
<comment type="caution">
    <text evidence="2">The sequence shown here is derived from an EMBL/GenBank/DDBJ whole genome shotgun (WGS) entry which is preliminary data.</text>
</comment>
<dbReference type="GO" id="GO:0009289">
    <property type="term" value="C:pilus"/>
    <property type="evidence" value="ECO:0007669"/>
    <property type="project" value="InterPro"/>
</dbReference>
<keyword evidence="3" id="KW-1185">Reference proteome</keyword>
<dbReference type="EMBL" id="JSXC01000014">
    <property type="protein sequence ID" value="KHN53947.1"/>
    <property type="molecule type" value="Genomic_DNA"/>
</dbReference>
<accession>A0A7V8IKN4</accession>
<feature type="chain" id="PRO_5031538715" description="Type 1 fimbrial protein" evidence="1">
    <location>
        <begin position="30"/>
        <end position="344"/>
    </location>
</feature>
<dbReference type="Proteomes" id="UP000053038">
    <property type="component" value="Unassembled WGS sequence"/>
</dbReference>
<name>A0A7V8IKN4_9GAMM</name>
<evidence type="ECO:0000313" key="2">
    <source>
        <dbReference type="EMBL" id="KHN53947.1"/>
    </source>
</evidence>
<protein>
    <recommendedName>
        <fullName evidence="4">Type 1 fimbrial protein</fullName>
    </recommendedName>
</protein>
<keyword evidence="1" id="KW-0732">Signal</keyword>
<reference evidence="2 3" key="1">
    <citation type="submission" date="2014-10" db="EMBL/GenBank/DDBJ databases">
        <title>Genome sequence of Pectobacterium carotovorum M022.</title>
        <authorList>
            <person name="Chan K.-G."/>
            <person name="Tan W.-S."/>
        </authorList>
    </citation>
    <scope>NUCLEOTIDE SEQUENCE [LARGE SCALE GENOMIC DNA]</scope>
    <source>
        <strain evidence="2 3">M022</strain>
    </source>
</reference>
<evidence type="ECO:0008006" key="4">
    <source>
        <dbReference type="Google" id="ProtNLM"/>
    </source>
</evidence>
<dbReference type="OrthoDB" id="8926940at2"/>
<evidence type="ECO:0000313" key="3">
    <source>
        <dbReference type="Proteomes" id="UP000053038"/>
    </source>
</evidence>
<dbReference type="Gene3D" id="2.60.40.1090">
    <property type="entry name" value="Fimbrial-type adhesion domain"/>
    <property type="match status" value="1"/>
</dbReference>
<feature type="signal peptide" evidence="1">
    <location>
        <begin position="1"/>
        <end position="29"/>
    </location>
</feature>
<dbReference type="RefSeq" id="WP_039346727.1">
    <property type="nucleotide sequence ID" value="NZ_JSXC01000014.1"/>
</dbReference>